<comment type="caution">
    <text evidence="9">The sequence shown here is derived from an EMBL/GenBank/DDBJ whole genome shotgun (WGS) entry which is preliminary data.</text>
</comment>
<dbReference type="FunFam" id="1.25.40.10:FF:000159">
    <property type="entry name" value="Tetratricopeptide repeat (TPR)-like superfamily protein"/>
    <property type="match status" value="1"/>
</dbReference>
<keyword evidence="3" id="KW-0677">Repeat</keyword>
<dbReference type="GO" id="GO:0000395">
    <property type="term" value="P:mRNA 5'-splice site recognition"/>
    <property type="evidence" value="ECO:0007669"/>
    <property type="project" value="TreeGrafter"/>
</dbReference>
<comment type="subcellular location">
    <subcellularLocation>
        <location evidence="1">Nucleus</location>
    </subcellularLocation>
</comment>
<evidence type="ECO:0000256" key="5">
    <source>
        <dbReference type="ARBA" id="ARBA00023242"/>
    </source>
</evidence>
<evidence type="ECO:0000256" key="7">
    <source>
        <dbReference type="SAM" id="Coils"/>
    </source>
</evidence>
<dbReference type="AlphaFoldDB" id="A0A8J4B6N1"/>
<dbReference type="EMBL" id="BNCO01000020">
    <property type="protein sequence ID" value="GIL55195.1"/>
    <property type="molecule type" value="Genomic_DNA"/>
</dbReference>
<evidence type="ECO:0000256" key="1">
    <source>
        <dbReference type="ARBA" id="ARBA00004123"/>
    </source>
</evidence>
<keyword evidence="5" id="KW-0539">Nucleus</keyword>
<dbReference type="InterPro" id="IPR011990">
    <property type="entry name" value="TPR-like_helical_dom_sf"/>
</dbReference>
<dbReference type="GO" id="GO:0071004">
    <property type="term" value="C:U2-type prespliceosome"/>
    <property type="evidence" value="ECO:0007669"/>
    <property type="project" value="TreeGrafter"/>
</dbReference>
<dbReference type="InterPro" id="IPR003107">
    <property type="entry name" value="HAT"/>
</dbReference>
<evidence type="ECO:0000313" key="10">
    <source>
        <dbReference type="Proteomes" id="UP000747399"/>
    </source>
</evidence>
<keyword evidence="4" id="KW-0508">mRNA splicing</keyword>
<evidence type="ECO:0008006" key="11">
    <source>
        <dbReference type="Google" id="ProtNLM"/>
    </source>
</evidence>
<dbReference type="GO" id="GO:0000243">
    <property type="term" value="C:commitment complex"/>
    <property type="evidence" value="ECO:0007669"/>
    <property type="project" value="TreeGrafter"/>
</dbReference>
<keyword evidence="10" id="KW-1185">Reference proteome</keyword>
<dbReference type="Gene3D" id="1.25.40.10">
    <property type="entry name" value="Tetratricopeptide repeat domain"/>
    <property type="match status" value="2"/>
</dbReference>
<feature type="region of interest" description="Disordered" evidence="8">
    <location>
        <begin position="1"/>
        <end position="37"/>
    </location>
</feature>
<name>A0A8J4B6N1_9CHLO</name>
<protein>
    <recommendedName>
        <fullName evidence="11">Suppressor of forked domain-containing protein</fullName>
    </recommendedName>
</protein>
<feature type="compositionally biased region" description="Basic and acidic residues" evidence="8">
    <location>
        <begin position="357"/>
        <end position="369"/>
    </location>
</feature>
<accession>A0A8J4B6N1</accession>
<gene>
    <name evidence="9" type="ORF">Vafri_10769</name>
</gene>
<dbReference type="GO" id="GO:0030627">
    <property type="term" value="F:pre-mRNA 5'-splice site binding"/>
    <property type="evidence" value="ECO:0007669"/>
    <property type="project" value="TreeGrafter"/>
</dbReference>
<dbReference type="Pfam" id="PF23240">
    <property type="entry name" value="HAT_PRP39_N"/>
    <property type="match status" value="1"/>
</dbReference>
<reference evidence="9" key="1">
    <citation type="journal article" date="2021" name="Proc. Natl. Acad. Sci. U.S.A.">
        <title>Three genomes in the algal genus Volvox reveal the fate of a haploid sex-determining region after a transition to homothallism.</title>
        <authorList>
            <person name="Yamamoto K."/>
            <person name="Hamaji T."/>
            <person name="Kawai-Toyooka H."/>
            <person name="Matsuzaki R."/>
            <person name="Takahashi F."/>
            <person name="Nishimura Y."/>
            <person name="Kawachi M."/>
            <person name="Noguchi H."/>
            <person name="Minakuchi Y."/>
            <person name="Umen J.G."/>
            <person name="Toyoda A."/>
            <person name="Nozaki H."/>
        </authorList>
    </citation>
    <scope>NUCLEOTIDE SEQUENCE</scope>
    <source>
        <strain evidence="9">NIES-3780</strain>
    </source>
</reference>
<dbReference type="GO" id="GO:0005685">
    <property type="term" value="C:U1 snRNP"/>
    <property type="evidence" value="ECO:0007669"/>
    <property type="project" value="TreeGrafter"/>
</dbReference>
<keyword evidence="2" id="KW-0507">mRNA processing</keyword>
<sequence length="813" mass="88689">MDVEMEQVEHAAPVPTKETSPAPETAPAAAPPNPDLETYNQRWQTVQADPQDFASWTSLLTIADRLDDIEKIRAAYDAFLAEYPLCYGYWKKYADAEVRHQDNDMAAHVYERGVAATPYSGDLWAHYAAFKKGLPDVAADDVRSIYERGLAYVGSDYNSQTFWDKYFAFEQEGGSTLHIASLYSRVLGCPVRDLDRYYTSFKNYIHPLAAAQIVQPNEYDAIRLRLESERAVEQAKTAEAAKAAAEAKAEVEAAKAAAEAKAKADADLVTPAVKAEPTAELPKVEGGAGAVEGTTDAEMELAVDEKHSDAAPAANGDVDQPMAEVKQEDTEMVPGTAPEADAAPAAPLDAPPEQPEDISKPESDSKAADDPAAADATITSHAGVAGAEPTEPPKTEPIVVTDEEIKQVWVRQQDELYEQTKQELLRRKPFEDAARRPYFHIKPLDGVQLFNWIRYLDYMEARGDHAATVTLYERCLVACANYPEFWQRYVRFLERTDPKASKPALERAVMGFCKRRPEIHLFAAHFDERHGDVDGARARYKQLLNSVAPRLLEAVTAAANFERRQGNLEAACHYLSELMSEEKSKESSRIYPFLAIHYAHFLRRNTGNLAGARKVLDDALQQCPGVRSLWEAAVHFEELVSGPEAVARALDLYDRCTVSPPEGAAAATAAGRCLPERDREELSARSVDFADMYGTIEQVKVVSARHSQRFMLPTTVTAEARAAATAKRVAEASAAAPAAKSARPDAAAAGSGPTPTVAVPPPPPMMPPAAAAGYYPPAPPAAAAAAYSSYYGYGQYQAAPQYPGYGAYPGYGY</sequence>
<feature type="compositionally biased region" description="Low complexity" evidence="8">
    <location>
        <begin position="735"/>
        <end position="757"/>
    </location>
</feature>
<feature type="compositionally biased region" description="Low complexity" evidence="8">
    <location>
        <begin position="337"/>
        <end position="348"/>
    </location>
</feature>
<evidence type="ECO:0000256" key="2">
    <source>
        <dbReference type="ARBA" id="ARBA00022664"/>
    </source>
</evidence>
<comment type="similarity">
    <text evidence="6">Belongs to the PRP39 family.</text>
</comment>
<dbReference type="SMART" id="SM00386">
    <property type="entry name" value="HAT"/>
    <property type="match status" value="6"/>
</dbReference>
<dbReference type="Pfam" id="PF23241">
    <property type="entry name" value="HAT_PRP39_C"/>
    <property type="match status" value="1"/>
</dbReference>
<dbReference type="SUPFAM" id="SSF48452">
    <property type="entry name" value="TPR-like"/>
    <property type="match status" value="2"/>
</dbReference>
<dbReference type="PANTHER" id="PTHR17204">
    <property type="entry name" value="PRE-MRNA PROCESSING PROTEIN PRP39-RELATED"/>
    <property type="match status" value="1"/>
</dbReference>
<dbReference type="Proteomes" id="UP000747399">
    <property type="component" value="Unassembled WGS sequence"/>
</dbReference>
<feature type="region of interest" description="Disordered" evidence="8">
    <location>
        <begin position="309"/>
        <end position="374"/>
    </location>
</feature>
<dbReference type="InterPro" id="IPR059164">
    <property type="entry name" value="HAT_PRP39_C"/>
</dbReference>
<dbReference type="FunFam" id="1.25.40.10:FF:000064">
    <property type="entry name" value="Putative pre-mrna-processing factor 39"/>
    <property type="match status" value="1"/>
</dbReference>
<evidence type="ECO:0000256" key="3">
    <source>
        <dbReference type="ARBA" id="ARBA00022737"/>
    </source>
</evidence>
<organism evidence="9 10">
    <name type="scientific">Volvox africanus</name>
    <dbReference type="NCBI Taxonomy" id="51714"/>
    <lineage>
        <taxon>Eukaryota</taxon>
        <taxon>Viridiplantae</taxon>
        <taxon>Chlorophyta</taxon>
        <taxon>core chlorophytes</taxon>
        <taxon>Chlorophyceae</taxon>
        <taxon>CS clade</taxon>
        <taxon>Chlamydomonadales</taxon>
        <taxon>Volvocaceae</taxon>
        <taxon>Volvox</taxon>
    </lineage>
</organism>
<evidence type="ECO:0000256" key="6">
    <source>
        <dbReference type="ARBA" id="ARBA00038019"/>
    </source>
</evidence>
<feature type="coiled-coil region" evidence="7">
    <location>
        <begin position="228"/>
        <end position="264"/>
    </location>
</feature>
<evidence type="ECO:0000256" key="8">
    <source>
        <dbReference type="SAM" id="MobiDB-lite"/>
    </source>
</evidence>
<feature type="region of interest" description="Disordered" evidence="8">
    <location>
        <begin position="735"/>
        <end position="761"/>
    </location>
</feature>
<evidence type="ECO:0000256" key="4">
    <source>
        <dbReference type="ARBA" id="ARBA00023187"/>
    </source>
</evidence>
<evidence type="ECO:0000313" key="9">
    <source>
        <dbReference type="EMBL" id="GIL55195.1"/>
    </source>
</evidence>
<proteinExistence type="inferred from homology"/>
<keyword evidence="7" id="KW-0175">Coiled coil</keyword>
<dbReference type="PANTHER" id="PTHR17204:SF5">
    <property type="entry name" value="PRE-MRNA-PROCESSING FACTOR 39"/>
    <property type="match status" value="1"/>
</dbReference>